<evidence type="ECO:0000313" key="9">
    <source>
        <dbReference type="EMBL" id="GGP22333.1"/>
    </source>
</evidence>
<keyword evidence="4" id="KW-0732">Signal</keyword>
<dbReference type="InterPro" id="IPR058625">
    <property type="entry name" value="MdtA-like_BSH"/>
</dbReference>
<evidence type="ECO:0000313" key="10">
    <source>
        <dbReference type="Proteomes" id="UP000637267"/>
    </source>
</evidence>
<protein>
    <submittedName>
        <fullName evidence="9">MexE family multidrug efflux RND transporter periplasmic adaptor subunit</fullName>
    </submittedName>
</protein>
<dbReference type="SUPFAM" id="SSF111369">
    <property type="entry name" value="HlyD-like secretion proteins"/>
    <property type="match status" value="1"/>
</dbReference>
<dbReference type="PANTHER" id="PTHR30158:SF3">
    <property type="entry name" value="MULTIDRUG EFFLUX PUMP SUBUNIT ACRA-RELATED"/>
    <property type="match status" value="1"/>
</dbReference>
<keyword evidence="10" id="KW-1185">Reference proteome</keyword>
<dbReference type="PANTHER" id="PTHR30158">
    <property type="entry name" value="ACRA/E-RELATED COMPONENT OF DRUG EFFLUX TRANSPORTER"/>
    <property type="match status" value="1"/>
</dbReference>
<feature type="domain" description="Multidrug resistance protein MdtA-like beta-barrel" evidence="7">
    <location>
        <begin position="211"/>
        <end position="297"/>
    </location>
</feature>
<dbReference type="Gene3D" id="2.40.420.20">
    <property type="match status" value="1"/>
</dbReference>
<feature type="domain" description="Multidrug resistance protein MdtA-like C-terminal permuted SH3" evidence="8">
    <location>
        <begin position="304"/>
        <end position="364"/>
    </location>
</feature>
<reference evidence="10" key="1">
    <citation type="journal article" date="2019" name="Int. J. Syst. Evol. Microbiol.">
        <title>The Global Catalogue of Microorganisms (GCM) 10K type strain sequencing project: providing services to taxonomists for standard genome sequencing and annotation.</title>
        <authorList>
            <consortium name="The Broad Institute Genomics Platform"/>
            <consortium name="The Broad Institute Genome Sequencing Center for Infectious Disease"/>
            <person name="Wu L."/>
            <person name="Ma J."/>
        </authorList>
    </citation>
    <scope>NUCLEOTIDE SEQUENCE [LARGE SCALE GENOMIC DNA]</scope>
    <source>
        <strain evidence="10">CGMCC 1.8859</strain>
    </source>
</reference>
<evidence type="ECO:0000256" key="1">
    <source>
        <dbReference type="ARBA" id="ARBA00004196"/>
    </source>
</evidence>
<dbReference type="Pfam" id="PF25917">
    <property type="entry name" value="BSH_RND"/>
    <property type="match status" value="1"/>
</dbReference>
<feature type="chain" id="PRO_5047281660" evidence="4">
    <location>
        <begin position="32"/>
        <end position="397"/>
    </location>
</feature>
<dbReference type="NCBIfam" id="TIGR01730">
    <property type="entry name" value="RND_mfp"/>
    <property type="match status" value="1"/>
</dbReference>
<feature type="domain" description="Multidrug resistance protein MdtA-like alpha-helical hairpin" evidence="5">
    <location>
        <begin position="105"/>
        <end position="174"/>
    </location>
</feature>
<gene>
    <name evidence="9" type="ORF">GCM10010970_24710</name>
</gene>
<dbReference type="Gene3D" id="2.40.30.170">
    <property type="match status" value="1"/>
</dbReference>
<dbReference type="Gene3D" id="2.40.50.100">
    <property type="match status" value="1"/>
</dbReference>
<evidence type="ECO:0000256" key="2">
    <source>
        <dbReference type="ARBA" id="ARBA00009477"/>
    </source>
</evidence>
<evidence type="ECO:0000259" key="6">
    <source>
        <dbReference type="Pfam" id="PF25917"/>
    </source>
</evidence>
<feature type="compositionally biased region" description="Low complexity" evidence="3">
    <location>
        <begin position="384"/>
        <end position="397"/>
    </location>
</feature>
<dbReference type="Pfam" id="PF25944">
    <property type="entry name" value="Beta-barrel_RND"/>
    <property type="match status" value="1"/>
</dbReference>
<dbReference type="Proteomes" id="UP000637267">
    <property type="component" value="Unassembled WGS sequence"/>
</dbReference>
<name>A0ABQ2PB88_9NEIS</name>
<dbReference type="Gene3D" id="1.10.287.470">
    <property type="entry name" value="Helix hairpin bin"/>
    <property type="match status" value="1"/>
</dbReference>
<dbReference type="PROSITE" id="PS51257">
    <property type="entry name" value="PROKAR_LIPOPROTEIN"/>
    <property type="match status" value="1"/>
</dbReference>
<dbReference type="RefSeq" id="WP_188704670.1">
    <property type="nucleotide sequence ID" value="NZ_BMLX01000003.1"/>
</dbReference>
<dbReference type="Pfam" id="PF25967">
    <property type="entry name" value="RND-MFP_C"/>
    <property type="match status" value="1"/>
</dbReference>
<evidence type="ECO:0000259" key="7">
    <source>
        <dbReference type="Pfam" id="PF25944"/>
    </source>
</evidence>
<dbReference type="InterPro" id="IPR058627">
    <property type="entry name" value="MdtA-like_C"/>
</dbReference>
<comment type="caution">
    <text evidence="9">The sequence shown here is derived from an EMBL/GenBank/DDBJ whole genome shotgun (WGS) entry which is preliminary data.</text>
</comment>
<evidence type="ECO:0000259" key="5">
    <source>
        <dbReference type="Pfam" id="PF25876"/>
    </source>
</evidence>
<feature type="region of interest" description="Disordered" evidence="3">
    <location>
        <begin position="377"/>
        <end position="397"/>
    </location>
</feature>
<organism evidence="9 10">
    <name type="scientific">Silvimonas iriomotensis</name>
    <dbReference type="NCBI Taxonomy" id="449662"/>
    <lineage>
        <taxon>Bacteria</taxon>
        <taxon>Pseudomonadati</taxon>
        <taxon>Pseudomonadota</taxon>
        <taxon>Betaproteobacteria</taxon>
        <taxon>Neisseriales</taxon>
        <taxon>Chitinibacteraceae</taxon>
        <taxon>Silvimonas</taxon>
    </lineage>
</organism>
<dbReference type="EMBL" id="BMLX01000003">
    <property type="protein sequence ID" value="GGP22333.1"/>
    <property type="molecule type" value="Genomic_DNA"/>
</dbReference>
<dbReference type="InterPro" id="IPR058624">
    <property type="entry name" value="MdtA-like_HH"/>
</dbReference>
<dbReference type="InterPro" id="IPR006143">
    <property type="entry name" value="RND_pump_MFP"/>
</dbReference>
<comment type="similarity">
    <text evidence="2">Belongs to the membrane fusion protein (MFP) (TC 8.A.1) family.</text>
</comment>
<sequence>MFSRTASTLVPRLRLLAIPALLLLAACSEQSPPQMPESRVGVWTVHARKLAVSQTLAGRTVAWMTSDVRPQVGGIIQKRLFTEGQDVKAGQVLYQIDAASYQAAYDNAKGNLDSAQAAVLSAEPKAQRYANLVKLDAVSQQDLDDAVATLQQNKAAVVAAQASLKTAKINLDYTRITAPISGRISTSTYTPGALVTAGQTNALTTIQQLDPIYVDVTQSAAQMLALRKQLDNGQLKNVHGKVPVQIQLEDGSTYSRTGTLEFVGATVDTSTGNVTLRALVPNPDKLLLPGMYVQAVLPMALNDNAILVPQSAVTRNTRGEATIKLVGTDGKVIERVVQTGDAQKDQWVITGGLKAGERVILEGGSNVRAGQSVQVHEVPGGEGSASTTAASQPATAG</sequence>
<proteinExistence type="inferred from homology"/>
<evidence type="ECO:0000259" key="8">
    <source>
        <dbReference type="Pfam" id="PF25967"/>
    </source>
</evidence>
<dbReference type="InterPro" id="IPR058626">
    <property type="entry name" value="MdtA-like_b-barrel"/>
</dbReference>
<evidence type="ECO:0000256" key="3">
    <source>
        <dbReference type="SAM" id="MobiDB-lite"/>
    </source>
</evidence>
<dbReference type="Pfam" id="PF25876">
    <property type="entry name" value="HH_MFP_RND"/>
    <property type="match status" value="1"/>
</dbReference>
<accession>A0ABQ2PB88</accession>
<feature type="signal peptide" evidence="4">
    <location>
        <begin position="1"/>
        <end position="31"/>
    </location>
</feature>
<comment type="subcellular location">
    <subcellularLocation>
        <location evidence="1">Cell envelope</location>
    </subcellularLocation>
</comment>
<evidence type="ECO:0000256" key="4">
    <source>
        <dbReference type="SAM" id="SignalP"/>
    </source>
</evidence>
<feature type="domain" description="Multidrug resistance protein MdtA-like barrel-sandwich hybrid" evidence="6">
    <location>
        <begin position="66"/>
        <end position="207"/>
    </location>
</feature>